<keyword evidence="9" id="KW-0902">Two-component regulatory system</keyword>
<evidence type="ECO:0000256" key="8">
    <source>
        <dbReference type="ARBA" id="ARBA00022989"/>
    </source>
</evidence>
<keyword evidence="5 13" id="KW-0808">Transferase</keyword>
<dbReference type="InterPro" id="IPR036097">
    <property type="entry name" value="HisK_dim/P_sf"/>
</dbReference>
<gene>
    <name evidence="13" type="primary">phoR_19</name>
    <name evidence="13" type="ORF">DSM106044_04688</name>
</gene>
<dbReference type="SUPFAM" id="SSF55874">
    <property type="entry name" value="ATPase domain of HSP90 chaperone/DNA topoisomerase II/histidine kinase"/>
    <property type="match status" value="1"/>
</dbReference>
<keyword evidence="10 11" id="KW-0472">Membrane</keyword>
<feature type="transmembrane region" description="Helical" evidence="11">
    <location>
        <begin position="20"/>
        <end position="41"/>
    </location>
</feature>
<proteinExistence type="predicted"/>
<dbReference type="GO" id="GO:0000155">
    <property type="term" value="F:phosphorelay sensor kinase activity"/>
    <property type="evidence" value="ECO:0007669"/>
    <property type="project" value="InterPro"/>
</dbReference>
<keyword evidence="7" id="KW-0418">Kinase</keyword>
<dbReference type="SMART" id="SM00387">
    <property type="entry name" value="HATPase_c"/>
    <property type="match status" value="1"/>
</dbReference>
<dbReference type="RefSeq" id="WP_138003790.1">
    <property type="nucleotide sequence ID" value="NZ_QGQD01000093.1"/>
</dbReference>
<dbReference type="Pfam" id="PF00512">
    <property type="entry name" value="HisKA"/>
    <property type="match status" value="1"/>
</dbReference>
<evidence type="ECO:0000256" key="7">
    <source>
        <dbReference type="ARBA" id="ARBA00022777"/>
    </source>
</evidence>
<evidence type="ECO:0000313" key="14">
    <source>
        <dbReference type="Proteomes" id="UP000306509"/>
    </source>
</evidence>
<comment type="catalytic activity">
    <reaction evidence="1">
        <text>ATP + protein L-histidine = ADP + protein N-phospho-L-histidine.</text>
        <dbReference type="EC" id="2.7.13.3"/>
    </reaction>
</comment>
<dbReference type="PANTHER" id="PTHR45528">
    <property type="entry name" value="SENSOR HISTIDINE KINASE CPXA"/>
    <property type="match status" value="1"/>
</dbReference>
<keyword evidence="6 11" id="KW-0812">Transmembrane</keyword>
<dbReference type="CDD" id="cd00082">
    <property type="entry name" value="HisKA"/>
    <property type="match status" value="1"/>
</dbReference>
<reference evidence="13 14" key="1">
    <citation type="journal article" date="2019" name="Anaerobe">
        <title>Detection of Robinsoniella peoriensis in multiple bone samples of a trauma patient.</title>
        <authorList>
            <person name="Schrottner P."/>
            <person name="Hartwich K."/>
            <person name="Bunk B."/>
            <person name="Schober I."/>
            <person name="Helbig S."/>
            <person name="Rudolph W.W."/>
            <person name="Gunzer F."/>
        </authorList>
    </citation>
    <scope>NUCLEOTIDE SEQUENCE [LARGE SCALE GENOMIC DNA]</scope>
    <source>
        <strain evidence="13 14">DSM 106044</strain>
    </source>
</reference>
<dbReference type="GO" id="GO:0005886">
    <property type="term" value="C:plasma membrane"/>
    <property type="evidence" value="ECO:0007669"/>
    <property type="project" value="TreeGrafter"/>
</dbReference>
<feature type="transmembrane region" description="Helical" evidence="11">
    <location>
        <begin position="144"/>
        <end position="167"/>
    </location>
</feature>
<keyword evidence="14" id="KW-1185">Reference proteome</keyword>
<dbReference type="InterPro" id="IPR036890">
    <property type="entry name" value="HATPase_C_sf"/>
</dbReference>
<dbReference type="AlphaFoldDB" id="A0A4U8Q1B9"/>
<dbReference type="InterPro" id="IPR003661">
    <property type="entry name" value="HisK_dim/P_dom"/>
</dbReference>
<evidence type="ECO:0000256" key="3">
    <source>
        <dbReference type="ARBA" id="ARBA00012438"/>
    </source>
</evidence>
<evidence type="ECO:0000256" key="5">
    <source>
        <dbReference type="ARBA" id="ARBA00022679"/>
    </source>
</evidence>
<evidence type="ECO:0000256" key="10">
    <source>
        <dbReference type="ARBA" id="ARBA00023136"/>
    </source>
</evidence>
<keyword evidence="4" id="KW-0597">Phosphoprotein</keyword>
<feature type="domain" description="Histidine kinase" evidence="12">
    <location>
        <begin position="240"/>
        <end position="451"/>
    </location>
</feature>
<dbReference type="SMART" id="SM00388">
    <property type="entry name" value="HisKA"/>
    <property type="match status" value="1"/>
</dbReference>
<evidence type="ECO:0000256" key="11">
    <source>
        <dbReference type="SAM" id="Phobius"/>
    </source>
</evidence>
<evidence type="ECO:0000256" key="2">
    <source>
        <dbReference type="ARBA" id="ARBA00004141"/>
    </source>
</evidence>
<evidence type="ECO:0000256" key="9">
    <source>
        <dbReference type="ARBA" id="ARBA00023012"/>
    </source>
</evidence>
<sequence>MERLKKKTTITNIFTRYVVFLGFGILAAAGVVILILQALAYSTSVLPANYYERQIEAYRDQIAESTDVSAFIPRGCLYGIYDEDGIFRKGSIEEDLKDEAYDNAVKGANTIRDYFIKTVPVTGGTCVILYKIAMSFTNPVLQKYLPNPLVCLAIIFILLTLGIIIWLSRRFGKLLSREIAVLERTTEQIRMEELNFEMESSDIKEISNVLDSFAKLRKNLKDSLEQQWKLEESRRDQVAALSHDLKTPLTVLRGNAELLSETDLDEEQQMYSGNILHSAAEMQGYIRMLLDINSARREFEIFRKETNPQVLMEEVVSQAKILVLEKSIGIEVDLRNLPEQMALDESAFCRAVMNAFANAVEYTPDGGKIKISGFEEDNHLAVCIEDSGRGFTEEEVKRAFEQFYQGDKSRNSKLHYGMGLFIAKSVTEAHGGRIELGNSRGLGGARVLMVL</sequence>
<dbReference type="InterPro" id="IPR004358">
    <property type="entry name" value="Sig_transdc_His_kin-like_C"/>
</dbReference>
<evidence type="ECO:0000259" key="12">
    <source>
        <dbReference type="PROSITE" id="PS50109"/>
    </source>
</evidence>
<dbReference type="Proteomes" id="UP000306509">
    <property type="component" value="Unassembled WGS sequence"/>
</dbReference>
<dbReference type="SUPFAM" id="SSF47384">
    <property type="entry name" value="Homodimeric domain of signal transducing histidine kinase"/>
    <property type="match status" value="1"/>
</dbReference>
<evidence type="ECO:0000256" key="4">
    <source>
        <dbReference type="ARBA" id="ARBA00022553"/>
    </source>
</evidence>
<dbReference type="Gene3D" id="1.10.287.130">
    <property type="match status" value="1"/>
</dbReference>
<dbReference type="EC" id="2.7.13.3" evidence="3"/>
<organism evidence="13 14">
    <name type="scientific">Robinsoniella peoriensis</name>
    <dbReference type="NCBI Taxonomy" id="180332"/>
    <lineage>
        <taxon>Bacteria</taxon>
        <taxon>Bacillati</taxon>
        <taxon>Bacillota</taxon>
        <taxon>Clostridia</taxon>
        <taxon>Lachnospirales</taxon>
        <taxon>Lachnospiraceae</taxon>
        <taxon>Robinsoniella</taxon>
    </lineage>
</organism>
<evidence type="ECO:0000256" key="1">
    <source>
        <dbReference type="ARBA" id="ARBA00000085"/>
    </source>
</evidence>
<dbReference type="Gene3D" id="3.30.565.10">
    <property type="entry name" value="Histidine kinase-like ATPase, C-terminal domain"/>
    <property type="match status" value="1"/>
</dbReference>
<keyword evidence="8 11" id="KW-1133">Transmembrane helix</keyword>
<dbReference type="InterPro" id="IPR050398">
    <property type="entry name" value="HssS/ArlS-like"/>
</dbReference>
<accession>A0A4U8Q1B9</accession>
<evidence type="ECO:0000313" key="13">
    <source>
        <dbReference type="EMBL" id="TLC98460.1"/>
    </source>
</evidence>
<dbReference type="Gene3D" id="6.10.340.10">
    <property type="match status" value="1"/>
</dbReference>
<dbReference type="EMBL" id="QGQD01000093">
    <property type="protein sequence ID" value="TLC98460.1"/>
    <property type="molecule type" value="Genomic_DNA"/>
</dbReference>
<dbReference type="InterPro" id="IPR003594">
    <property type="entry name" value="HATPase_dom"/>
</dbReference>
<comment type="subcellular location">
    <subcellularLocation>
        <location evidence="2">Membrane</location>
        <topology evidence="2">Multi-pass membrane protein</topology>
    </subcellularLocation>
</comment>
<dbReference type="Pfam" id="PF02518">
    <property type="entry name" value="HATPase_c"/>
    <property type="match status" value="1"/>
</dbReference>
<comment type="caution">
    <text evidence="13">The sequence shown here is derived from an EMBL/GenBank/DDBJ whole genome shotgun (WGS) entry which is preliminary data.</text>
</comment>
<dbReference type="PROSITE" id="PS50109">
    <property type="entry name" value="HIS_KIN"/>
    <property type="match status" value="1"/>
</dbReference>
<dbReference type="InterPro" id="IPR005467">
    <property type="entry name" value="His_kinase_dom"/>
</dbReference>
<dbReference type="PANTHER" id="PTHR45528:SF8">
    <property type="entry name" value="HISTIDINE KINASE"/>
    <property type="match status" value="1"/>
</dbReference>
<dbReference type="PRINTS" id="PR00344">
    <property type="entry name" value="BCTRLSENSOR"/>
</dbReference>
<name>A0A4U8Q1B9_9FIRM</name>
<evidence type="ECO:0000256" key="6">
    <source>
        <dbReference type="ARBA" id="ARBA00022692"/>
    </source>
</evidence>
<protein>
    <recommendedName>
        <fullName evidence="3">histidine kinase</fullName>
        <ecNumber evidence="3">2.7.13.3</ecNumber>
    </recommendedName>
</protein>
<dbReference type="STRING" id="180332.GCA_000797495_01963"/>